<protein>
    <submittedName>
        <fullName evidence="2">Uncharacterized protein</fullName>
    </submittedName>
</protein>
<evidence type="ECO:0000313" key="2">
    <source>
        <dbReference type="EMBL" id="TNN71971.1"/>
    </source>
</evidence>
<accession>A0A4Z2I2G8</accession>
<organism evidence="2 3">
    <name type="scientific">Liparis tanakae</name>
    <name type="common">Tanaka's snailfish</name>
    <dbReference type="NCBI Taxonomy" id="230148"/>
    <lineage>
        <taxon>Eukaryota</taxon>
        <taxon>Metazoa</taxon>
        <taxon>Chordata</taxon>
        <taxon>Craniata</taxon>
        <taxon>Vertebrata</taxon>
        <taxon>Euteleostomi</taxon>
        <taxon>Actinopterygii</taxon>
        <taxon>Neopterygii</taxon>
        <taxon>Teleostei</taxon>
        <taxon>Neoteleostei</taxon>
        <taxon>Acanthomorphata</taxon>
        <taxon>Eupercaria</taxon>
        <taxon>Perciformes</taxon>
        <taxon>Cottioidei</taxon>
        <taxon>Cottales</taxon>
        <taxon>Liparidae</taxon>
        <taxon>Liparis</taxon>
    </lineage>
</organism>
<feature type="compositionally biased region" description="Polar residues" evidence="1">
    <location>
        <begin position="45"/>
        <end position="55"/>
    </location>
</feature>
<reference evidence="2 3" key="1">
    <citation type="submission" date="2019-03" db="EMBL/GenBank/DDBJ databases">
        <title>First draft genome of Liparis tanakae, snailfish: a comprehensive survey of snailfish specific genes.</title>
        <authorList>
            <person name="Kim W."/>
            <person name="Song I."/>
            <person name="Jeong J.-H."/>
            <person name="Kim D."/>
            <person name="Kim S."/>
            <person name="Ryu S."/>
            <person name="Song J.Y."/>
            <person name="Lee S.K."/>
        </authorList>
    </citation>
    <scope>NUCLEOTIDE SEQUENCE [LARGE SCALE GENOMIC DNA]</scope>
    <source>
        <tissue evidence="2">Muscle</tissue>
    </source>
</reference>
<sequence>MAMTSRSPQTRLPTVAAVMTLRGRMTVQLSSSVPSLQSTWPSQRQLSNTHLQTGQRAACHRGVTKERDSAPREVSAGRIIDHTGLPAKWLDGTARCPATPQVNWFRPHPLQASSSFPVSGQSHFPSQRCSWVKQPPAAPPQRPSHGGQ</sequence>
<feature type="region of interest" description="Disordered" evidence="1">
    <location>
        <begin position="107"/>
        <end position="148"/>
    </location>
</feature>
<name>A0A4Z2I2G8_9TELE</name>
<keyword evidence="3" id="KW-1185">Reference proteome</keyword>
<evidence type="ECO:0000313" key="3">
    <source>
        <dbReference type="Proteomes" id="UP000314294"/>
    </source>
</evidence>
<dbReference type="EMBL" id="SRLO01000143">
    <property type="protein sequence ID" value="TNN71971.1"/>
    <property type="molecule type" value="Genomic_DNA"/>
</dbReference>
<feature type="compositionally biased region" description="Polar residues" evidence="1">
    <location>
        <begin position="111"/>
        <end position="129"/>
    </location>
</feature>
<gene>
    <name evidence="2" type="ORF">EYF80_017759</name>
</gene>
<dbReference type="AlphaFoldDB" id="A0A4Z2I2G8"/>
<feature type="region of interest" description="Disordered" evidence="1">
    <location>
        <begin position="45"/>
        <end position="76"/>
    </location>
</feature>
<comment type="caution">
    <text evidence="2">The sequence shown here is derived from an EMBL/GenBank/DDBJ whole genome shotgun (WGS) entry which is preliminary data.</text>
</comment>
<proteinExistence type="predicted"/>
<dbReference type="Proteomes" id="UP000314294">
    <property type="component" value="Unassembled WGS sequence"/>
</dbReference>
<evidence type="ECO:0000256" key="1">
    <source>
        <dbReference type="SAM" id="MobiDB-lite"/>
    </source>
</evidence>